<dbReference type="InterPro" id="IPR006108">
    <property type="entry name" value="3HC_DH_C"/>
</dbReference>
<evidence type="ECO:0000256" key="8">
    <source>
        <dbReference type="ARBA" id="ARBA00023027"/>
    </source>
</evidence>
<dbReference type="GO" id="GO:0070403">
    <property type="term" value="F:NAD+ binding"/>
    <property type="evidence" value="ECO:0007669"/>
    <property type="project" value="InterPro"/>
</dbReference>
<evidence type="ECO:0000256" key="4">
    <source>
        <dbReference type="ARBA" id="ARBA00009463"/>
    </source>
</evidence>
<dbReference type="Gene3D" id="3.90.226.10">
    <property type="entry name" value="2-enoyl-CoA Hydratase, Chain A, domain 1"/>
    <property type="match status" value="1"/>
</dbReference>
<organism evidence="15 16">
    <name type="scientific">Mycolicibacterium vanbaalenii (strain DSM 7251 / JCM 13017 / BCRC 16820 / KCTC 9966 / NRRL B-24157 / PYR-1)</name>
    <name type="common">Mycobacterium vanbaalenii</name>
    <dbReference type="NCBI Taxonomy" id="350058"/>
    <lineage>
        <taxon>Bacteria</taxon>
        <taxon>Bacillati</taxon>
        <taxon>Actinomycetota</taxon>
        <taxon>Actinomycetes</taxon>
        <taxon>Mycobacteriales</taxon>
        <taxon>Mycobacteriaceae</taxon>
        <taxon>Mycolicibacterium</taxon>
    </lineage>
</organism>
<dbReference type="AlphaFoldDB" id="A1T3K3"/>
<dbReference type="STRING" id="350058.Mvan_0915"/>
<dbReference type="RefSeq" id="WP_011778188.1">
    <property type="nucleotide sequence ID" value="NC_008726.1"/>
</dbReference>
<evidence type="ECO:0000259" key="13">
    <source>
        <dbReference type="Pfam" id="PF00725"/>
    </source>
</evidence>
<evidence type="ECO:0000256" key="12">
    <source>
        <dbReference type="ARBA" id="ARBA00049556"/>
    </source>
</evidence>
<dbReference type="GO" id="GO:0004300">
    <property type="term" value="F:enoyl-CoA hydratase activity"/>
    <property type="evidence" value="ECO:0007669"/>
    <property type="project" value="TreeGrafter"/>
</dbReference>
<dbReference type="Proteomes" id="UP000009159">
    <property type="component" value="Chromosome"/>
</dbReference>
<keyword evidence="16" id="KW-1185">Reference proteome</keyword>
<evidence type="ECO:0000256" key="5">
    <source>
        <dbReference type="ARBA" id="ARBA00022832"/>
    </source>
</evidence>
<dbReference type="HOGENOM" id="CLU_009834_15_3_11"/>
<feature type="domain" description="3-hydroxyacyl-CoA dehydrogenase C-terminal" evidence="13">
    <location>
        <begin position="501"/>
        <end position="601"/>
    </location>
</feature>
<dbReference type="Gene3D" id="3.40.50.720">
    <property type="entry name" value="NAD(P)-binding Rossmann-like Domain"/>
    <property type="match status" value="1"/>
</dbReference>
<dbReference type="Pfam" id="PF00725">
    <property type="entry name" value="3HCDH"/>
    <property type="match status" value="1"/>
</dbReference>
<reference evidence="15" key="1">
    <citation type="submission" date="2006-12" db="EMBL/GenBank/DDBJ databases">
        <title>Complete sequence of Mycobacterium vanbaalenii PYR-1.</title>
        <authorList>
            <consortium name="US DOE Joint Genome Institute"/>
            <person name="Copeland A."/>
            <person name="Lucas S."/>
            <person name="Lapidus A."/>
            <person name="Barry K."/>
            <person name="Detter J.C."/>
            <person name="Glavina del Rio T."/>
            <person name="Hammon N."/>
            <person name="Israni S."/>
            <person name="Dalin E."/>
            <person name="Tice H."/>
            <person name="Pitluck S."/>
            <person name="Singan V."/>
            <person name="Schmutz J."/>
            <person name="Larimer F."/>
            <person name="Land M."/>
            <person name="Hauser L."/>
            <person name="Kyrpides N."/>
            <person name="Anderson I.J."/>
            <person name="Miller C."/>
            <person name="Richardson P."/>
        </authorList>
    </citation>
    <scope>NUCLEOTIDE SEQUENCE [LARGE SCALE GENOMIC DNA]</scope>
    <source>
        <strain evidence="15">PYR-1</strain>
    </source>
</reference>
<dbReference type="InterPro" id="IPR029045">
    <property type="entry name" value="ClpP/crotonase-like_dom_sf"/>
</dbReference>
<comment type="pathway">
    <text evidence="1">Lipid metabolism; fatty acid beta-oxidation.</text>
</comment>
<dbReference type="UniPathway" id="UPA00659"/>
<keyword evidence="5" id="KW-0276">Fatty acid metabolism</keyword>
<evidence type="ECO:0000256" key="6">
    <source>
        <dbReference type="ARBA" id="ARBA00022963"/>
    </source>
</evidence>
<dbReference type="GO" id="GO:0006635">
    <property type="term" value="P:fatty acid beta-oxidation"/>
    <property type="evidence" value="ECO:0007669"/>
    <property type="project" value="UniProtKB-UniPathway"/>
</dbReference>
<keyword evidence="10" id="KW-0456">Lyase</keyword>
<comment type="catalytic activity">
    <reaction evidence="12">
        <text>a (3S)-3-hydroxyacyl-CoA + NAD(+) = a 3-oxoacyl-CoA + NADH + H(+)</text>
        <dbReference type="Rhea" id="RHEA:22432"/>
        <dbReference type="ChEBI" id="CHEBI:15378"/>
        <dbReference type="ChEBI" id="CHEBI:57318"/>
        <dbReference type="ChEBI" id="CHEBI:57540"/>
        <dbReference type="ChEBI" id="CHEBI:57945"/>
        <dbReference type="ChEBI" id="CHEBI:90726"/>
        <dbReference type="EC" id="1.1.1.35"/>
    </reaction>
</comment>
<evidence type="ECO:0000256" key="3">
    <source>
        <dbReference type="ARBA" id="ARBA00007005"/>
    </source>
</evidence>
<dbReference type="InterPro" id="IPR006176">
    <property type="entry name" value="3-OHacyl-CoA_DH_NAD-bd"/>
</dbReference>
<dbReference type="SUPFAM" id="SSF52096">
    <property type="entry name" value="ClpP/crotonase"/>
    <property type="match status" value="1"/>
</dbReference>
<protein>
    <submittedName>
        <fullName evidence="15">3-hydroxyacyl-CoA dehydrogenase, NAD-binding protein</fullName>
    </submittedName>
</protein>
<sequence>MTDNTIDWSEDRGVVTLTIADPGQSVNTMNAAFAASFDVALARLAAIGDALTGVVITSGKKTFFAGGDLRDLLEVDADNAAQFTAFLESIKRQLRTLETLGVPVVAAINGSALGGGLELALACHHRIALDDPHIRIGLPEVTLGLLPGAGGVVRTVRLLGLDTALDRVLLPGTAYRPADALQLGLIDDIATDTAALRAAARAWILAHRDARQCWDDGDAVPGGRADDPSVATTLPTRAATLRARHHGAPMPAAAAILSAAVESTVVDVETALAVETRYFVQLATGQIAKNIIQGTFFDRQTVRSGASRPRGFMPPHRADSVAVLGAGMMGAGIALSAALAGITVKLKDVDCPRAERGKAYAARVLAKRVAAGKHSQAEADAILERICATDDVADLAGCDLVIEAVFEDPELKGQVFREVLDAVAPDALLASNTSTLPITGLARSVDRPADFIGLHFFSPVERMDLVEIVVGEQTSEATLAKAFDIVLQLGKTPIVVGDGRGFFTSRVILARLLEAAAMLGEGIAPASIEQASLQAGYPVGTLALLDELTLTLPHKIYGQFRDEARTTDAQFVEHPGDAVLATMIEDANRPGRSAGAGFYDYADGRRVRLWAGLNERFGPGRPGHDLSELIDRLLIAEALETARCLESGLLRSTADANVGSLLGIGFPLWTGGAAQFIAGYPGGLAAFGARSRQLAEEFGPRFTPPASLVSWPTEPVGVN</sequence>
<keyword evidence="9" id="KW-0443">Lipid metabolism</keyword>
<dbReference type="FunFam" id="3.40.50.720:FF:000009">
    <property type="entry name" value="Fatty oxidation complex, alpha subunit"/>
    <property type="match status" value="1"/>
</dbReference>
<dbReference type="KEGG" id="mva:Mvan_0915"/>
<dbReference type="SUPFAM" id="SSF51735">
    <property type="entry name" value="NAD(P)-binding Rossmann-fold domains"/>
    <property type="match status" value="1"/>
</dbReference>
<evidence type="ECO:0000256" key="11">
    <source>
        <dbReference type="ARBA" id="ARBA00023268"/>
    </source>
</evidence>
<evidence type="ECO:0000259" key="14">
    <source>
        <dbReference type="Pfam" id="PF02737"/>
    </source>
</evidence>
<dbReference type="eggNOG" id="COG1024">
    <property type="taxonomic scope" value="Bacteria"/>
</dbReference>
<dbReference type="Gene3D" id="1.10.1040.50">
    <property type="match status" value="1"/>
</dbReference>
<dbReference type="GO" id="GO:0016509">
    <property type="term" value="F:long-chain (3S)-3-hydroxyacyl-CoA dehydrogenase (NAD+) activity"/>
    <property type="evidence" value="ECO:0007669"/>
    <property type="project" value="TreeGrafter"/>
</dbReference>
<gene>
    <name evidence="15" type="ordered locus">Mvan_0915</name>
</gene>
<evidence type="ECO:0000313" key="15">
    <source>
        <dbReference type="EMBL" id="ABM11753.1"/>
    </source>
</evidence>
<dbReference type="InterPro" id="IPR001753">
    <property type="entry name" value="Enoyl-CoA_hydra/iso"/>
</dbReference>
<dbReference type="Pfam" id="PF00378">
    <property type="entry name" value="ECH_1"/>
    <property type="match status" value="1"/>
</dbReference>
<dbReference type="InterPro" id="IPR050136">
    <property type="entry name" value="FA_oxidation_alpha_subunit"/>
</dbReference>
<dbReference type="EMBL" id="CP000511">
    <property type="protein sequence ID" value="ABM11753.1"/>
    <property type="molecule type" value="Genomic_DNA"/>
</dbReference>
<dbReference type="SUPFAM" id="SSF48179">
    <property type="entry name" value="6-phosphogluconate dehydrogenase C-terminal domain-like"/>
    <property type="match status" value="2"/>
</dbReference>
<dbReference type="PANTHER" id="PTHR43612">
    <property type="entry name" value="TRIFUNCTIONAL ENZYME SUBUNIT ALPHA"/>
    <property type="match status" value="1"/>
</dbReference>
<evidence type="ECO:0000256" key="10">
    <source>
        <dbReference type="ARBA" id="ARBA00023239"/>
    </source>
</evidence>
<feature type="domain" description="3-hydroxyacyl-CoA dehydrogenase NAD binding" evidence="14">
    <location>
        <begin position="320"/>
        <end position="498"/>
    </location>
</feature>
<keyword evidence="11" id="KW-0511">Multifunctional enzyme</keyword>
<evidence type="ECO:0000256" key="2">
    <source>
        <dbReference type="ARBA" id="ARBA00005086"/>
    </source>
</evidence>
<evidence type="ECO:0000256" key="1">
    <source>
        <dbReference type="ARBA" id="ARBA00005005"/>
    </source>
</evidence>
<comment type="similarity">
    <text evidence="3">In the central section; belongs to the 3-hydroxyacyl-CoA dehydrogenase family.</text>
</comment>
<keyword evidence="8" id="KW-0520">NAD</keyword>
<dbReference type="eggNOG" id="COG1250">
    <property type="taxonomic scope" value="Bacteria"/>
</dbReference>
<evidence type="ECO:0000256" key="7">
    <source>
        <dbReference type="ARBA" id="ARBA00023002"/>
    </source>
</evidence>
<dbReference type="PANTHER" id="PTHR43612:SF3">
    <property type="entry name" value="TRIFUNCTIONAL ENZYME SUBUNIT ALPHA, MITOCHONDRIAL"/>
    <property type="match status" value="1"/>
</dbReference>
<comment type="similarity">
    <text evidence="4">Belongs to the 3-hydroxyacyl-CoA dehydrogenase family.</text>
</comment>
<dbReference type="CDD" id="cd06558">
    <property type="entry name" value="crotonase-like"/>
    <property type="match status" value="1"/>
</dbReference>
<dbReference type="Pfam" id="PF02737">
    <property type="entry name" value="3HCDH_N"/>
    <property type="match status" value="1"/>
</dbReference>
<name>A1T3K3_MYCVP</name>
<proteinExistence type="inferred from homology"/>
<dbReference type="InterPro" id="IPR036291">
    <property type="entry name" value="NAD(P)-bd_dom_sf"/>
</dbReference>
<accession>A1T3K3</accession>
<evidence type="ECO:0000256" key="9">
    <source>
        <dbReference type="ARBA" id="ARBA00023098"/>
    </source>
</evidence>
<keyword evidence="7" id="KW-0560">Oxidoreductase</keyword>
<comment type="pathway">
    <text evidence="2">Lipid metabolism; butanoate metabolism.</text>
</comment>
<keyword evidence="6" id="KW-0442">Lipid degradation</keyword>
<evidence type="ECO:0000313" key="16">
    <source>
        <dbReference type="Proteomes" id="UP000009159"/>
    </source>
</evidence>
<dbReference type="InterPro" id="IPR008927">
    <property type="entry name" value="6-PGluconate_DH-like_C_sf"/>
</dbReference>